<feature type="region of interest" description="Disordered" evidence="3">
    <location>
        <begin position="1"/>
        <end position="20"/>
    </location>
</feature>
<dbReference type="InterPro" id="IPR029000">
    <property type="entry name" value="Cyclophilin-like_dom_sf"/>
</dbReference>
<keyword evidence="2" id="KW-0697">Rotamase</keyword>
<dbReference type="GO" id="GO:0003755">
    <property type="term" value="F:peptidyl-prolyl cis-trans isomerase activity"/>
    <property type="evidence" value="ECO:0007669"/>
    <property type="project" value="UniProtKB-UniRule"/>
</dbReference>
<keyword evidence="4" id="KW-0472">Membrane</keyword>
<sequence length="280" mass="29256">MPTQKRERKRQGHQARQAAIAAARKRQQSRTRAIAGGFLAVVLIAGVAVLVSPGDDDQEVASTAPTTTVEGATTTAVAKKPVELPPVPAGASIKGDTPCPPADGSAPRTTSFEKPPPMCVVVAKTYTAEIQTTKGLMVASLDVKNATKTVNNFVVLARYKYFDGIAFHRIIPGFVLQGGDPQQTGTGGPGYKFEDELPKTGSYKVGSLAMANSGPNTNGSQFFVIAGDTGTSLQPQYSLFGQVTQGLEVVKAIEDVGIPGNADGKPSEVVKITSVTIKET</sequence>
<dbReference type="PANTHER" id="PTHR45625">
    <property type="entry name" value="PEPTIDYL-PROLYL CIS-TRANS ISOMERASE-RELATED"/>
    <property type="match status" value="1"/>
</dbReference>
<proteinExistence type="inferred from homology"/>
<reference evidence="6" key="1">
    <citation type="submission" date="2020-02" db="EMBL/GenBank/DDBJ databases">
        <authorList>
            <person name="Meier V. D."/>
        </authorList>
    </citation>
    <scope>NUCLEOTIDE SEQUENCE</scope>
    <source>
        <strain evidence="6">AVDCRST_MAG10</strain>
    </source>
</reference>
<dbReference type="PROSITE" id="PS50072">
    <property type="entry name" value="CSA_PPIASE_2"/>
    <property type="match status" value="1"/>
</dbReference>
<evidence type="ECO:0000256" key="1">
    <source>
        <dbReference type="ARBA" id="ARBA00002388"/>
    </source>
</evidence>
<evidence type="ECO:0000256" key="4">
    <source>
        <dbReference type="SAM" id="Phobius"/>
    </source>
</evidence>
<dbReference type="PRINTS" id="PR00153">
    <property type="entry name" value="CSAPPISMRASE"/>
</dbReference>
<accession>A0A6J4IBS0</accession>
<dbReference type="Gene3D" id="2.40.100.10">
    <property type="entry name" value="Cyclophilin-like"/>
    <property type="match status" value="1"/>
</dbReference>
<keyword evidence="4" id="KW-1133">Transmembrane helix</keyword>
<name>A0A6J4IBS0_9ACTN</name>
<dbReference type="EC" id="5.2.1.8" evidence="2"/>
<evidence type="ECO:0000256" key="2">
    <source>
        <dbReference type="RuleBase" id="RU363019"/>
    </source>
</evidence>
<comment type="catalytic activity">
    <reaction evidence="2">
        <text>[protein]-peptidylproline (omega=180) = [protein]-peptidylproline (omega=0)</text>
        <dbReference type="Rhea" id="RHEA:16237"/>
        <dbReference type="Rhea" id="RHEA-COMP:10747"/>
        <dbReference type="Rhea" id="RHEA-COMP:10748"/>
        <dbReference type="ChEBI" id="CHEBI:83833"/>
        <dbReference type="ChEBI" id="CHEBI:83834"/>
        <dbReference type="EC" id="5.2.1.8"/>
    </reaction>
</comment>
<evidence type="ECO:0000256" key="3">
    <source>
        <dbReference type="SAM" id="MobiDB-lite"/>
    </source>
</evidence>
<feature type="compositionally biased region" description="Basic residues" evidence="3">
    <location>
        <begin position="1"/>
        <end position="13"/>
    </location>
</feature>
<protein>
    <recommendedName>
        <fullName evidence="2">Peptidyl-prolyl cis-trans isomerase</fullName>
        <shortName evidence="2">PPIase</shortName>
        <ecNumber evidence="2">5.2.1.8</ecNumber>
    </recommendedName>
</protein>
<gene>
    <name evidence="6" type="ORF">AVDCRST_MAG10-1944</name>
</gene>
<dbReference type="Pfam" id="PF00160">
    <property type="entry name" value="Pro_isomerase"/>
    <property type="match status" value="1"/>
</dbReference>
<evidence type="ECO:0000259" key="5">
    <source>
        <dbReference type="PROSITE" id="PS50072"/>
    </source>
</evidence>
<dbReference type="AlphaFoldDB" id="A0A6J4IBS0"/>
<dbReference type="EMBL" id="CADCTB010000123">
    <property type="protein sequence ID" value="CAA9245726.1"/>
    <property type="molecule type" value="Genomic_DNA"/>
</dbReference>
<evidence type="ECO:0000313" key="6">
    <source>
        <dbReference type="EMBL" id="CAA9245726.1"/>
    </source>
</evidence>
<dbReference type="PANTHER" id="PTHR45625:SF3">
    <property type="entry name" value="PEPTIDYL-PROLYL CIS-TRANS ISOMERASE B-RELATED"/>
    <property type="match status" value="1"/>
</dbReference>
<dbReference type="CDD" id="cd00317">
    <property type="entry name" value="cyclophilin"/>
    <property type="match status" value="1"/>
</dbReference>
<keyword evidence="2 6" id="KW-0413">Isomerase</keyword>
<keyword evidence="4" id="KW-0812">Transmembrane</keyword>
<dbReference type="SUPFAM" id="SSF50891">
    <property type="entry name" value="Cyclophilin-like"/>
    <property type="match status" value="1"/>
</dbReference>
<comment type="function">
    <text evidence="1 2">PPIases accelerate the folding of proteins. It catalyzes the cis-trans isomerization of proline imidic peptide bonds in oligopeptides.</text>
</comment>
<dbReference type="InterPro" id="IPR002130">
    <property type="entry name" value="Cyclophilin-type_PPIase_dom"/>
</dbReference>
<feature type="domain" description="PPIase cyclophilin-type" evidence="5">
    <location>
        <begin position="135"/>
        <end position="277"/>
    </location>
</feature>
<comment type="similarity">
    <text evidence="2">Belongs to the cyclophilin-type PPIase family.</text>
</comment>
<feature type="region of interest" description="Disordered" evidence="3">
    <location>
        <begin position="90"/>
        <end position="112"/>
    </location>
</feature>
<dbReference type="InterPro" id="IPR044666">
    <property type="entry name" value="Cyclophilin_A-like"/>
</dbReference>
<feature type="transmembrane region" description="Helical" evidence="4">
    <location>
        <begin position="33"/>
        <end position="51"/>
    </location>
</feature>
<organism evidence="6">
    <name type="scientific">uncultured Acidimicrobiales bacterium</name>
    <dbReference type="NCBI Taxonomy" id="310071"/>
    <lineage>
        <taxon>Bacteria</taxon>
        <taxon>Bacillati</taxon>
        <taxon>Actinomycetota</taxon>
        <taxon>Acidimicrobiia</taxon>
        <taxon>Acidimicrobiales</taxon>
        <taxon>environmental samples</taxon>
    </lineage>
</organism>